<evidence type="ECO:0000259" key="2">
    <source>
        <dbReference type="PROSITE" id="PS50110"/>
    </source>
</evidence>
<reference evidence="4" key="1">
    <citation type="journal article" date="2019" name="Int. J. Syst. Evol. Microbiol.">
        <title>The Global Catalogue of Microorganisms (GCM) 10K type strain sequencing project: providing services to taxonomists for standard genome sequencing and annotation.</title>
        <authorList>
            <consortium name="The Broad Institute Genomics Platform"/>
            <consortium name="The Broad Institute Genome Sequencing Center for Infectious Disease"/>
            <person name="Wu L."/>
            <person name="Ma J."/>
        </authorList>
    </citation>
    <scope>NUCLEOTIDE SEQUENCE [LARGE SCALE GENOMIC DNA]</scope>
    <source>
        <strain evidence="4">CECT 7956</strain>
    </source>
</reference>
<comment type="caution">
    <text evidence="3">The sequence shown here is derived from an EMBL/GenBank/DDBJ whole genome shotgun (WGS) entry which is preliminary data.</text>
</comment>
<keyword evidence="1" id="KW-0597">Phosphoprotein</keyword>
<evidence type="ECO:0000313" key="4">
    <source>
        <dbReference type="Proteomes" id="UP001595616"/>
    </source>
</evidence>
<dbReference type="PANTHER" id="PTHR37299:SF1">
    <property type="entry name" value="STAGE 0 SPORULATION PROTEIN A HOMOLOG"/>
    <property type="match status" value="1"/>
</dbReference>
<accession>A0ABV7YVL6</accession>
<dbReference type="SMART" id="SM00850">
    <property type="entry name" value="LytTR"/>
    <property type="match status" value="1"/>
</dbReference>
<keyword evidence="4" id="KW-1185">Reference proteome</keyword>
<dbReference type="InterPro" id="IPR007492">
    <property type="entry name" value="LytTR_DNA-bd_dom"/>
</dbReference>
<sequence>MKVVIIEDEKITAEDLVSCIAEVRKDYEVVKILGSVKTATKYFEENTDFDLIFSDIQLSDGVSFEIYKNLQIQVPVIFCTAYDNFSLEAFKTNGIAYVLKPFSTPNIAEAIDKFELLTKKKDNSLNDLLAYFENNNPNSSIAKSILIHQNDKIIPLNIDKIGLINLENGIIKLHTIAGKIFVSSQTLEEFEKMNLPYFYRVNRQIILNRNIIKDVSQYFNRKLLINISLEFSEHILVSKEKSPAFLSWLANS</sequence>
<dbReference type="PROSITE" id="PS50110">
    <property type="entry name" value="RESPONSE_REGULATORY"/>
    <property type="match status" value="1"/>
</dbReference>
<dbReference type="RefSeq" id="WP_379836246.1">
    <property type="nucleotide sequence ID" value="NZ_JBHRYQ010000001.1"/>
</dbReference>
<dbReference type="Pfam" id="PF00072">
    <property type="entry name" value="Response_reg"/>
    <property type="match status" value="1"/>
</dbReference>
<feature type="modified residue" description="4-aspartylphosphate" evidence="1">
    <location>
        <position position="55"/>
    </location>
</feature>
<dbReference type="InterPro" id="IPR001789">
    <property type="entry name" value="Sig_transdc_resp-reg_receiver"/>
</dbReference>
<dbReference type="Proteomes" id="UP001595616">
    <property type="component" value="Unassembled WGS sequence"/>
</dbReference>
<proteinExistence type="predicted"/>
<dbReference type="PANTHER" id="PTHR37299">
    <property type="entry name" value="TRANSCRIPTIONAL REGULATOR-RELATED"/>
    <property type="match status" value="1"/>
</dbReference>
<dbReference type="SMART" id="SM00448">
    <property type="entry name" value="REC"/>
    <property type="match status" value="1"/>
</dbReference>
<dbReference type="EMBL" id="JBHRYQ010000001">
    <property type="protein sequence ID" value="MFC3810263.1"/>
    <property type="molecule type" value="Genomic_DNA"/>
</dbReference>
<evidence type="ECO:0000256" key="1">
    <source>
        <dbReference type="PROSITE-ProRule" id="PRU00169"/>
    </source>
</evidence>
<dbReference type="Pfam" id="PF04397">
    <property type="entry name" value="LytTR"/>
    <property type="match status" value="1"/>
</dbReference>
<feature type="domain" description="Response regulatory" evidence="2">
    <location>
        <begin position="2"/>
        <end position="115"/>
    </location>
</feature>
<protein>
    <submittedName>
        <fullName evidence="3">LytR/AlgR family response regulator transcription factor</fullName>
    </submittedName>
</protein>
<dbReference type="InterPro" id="IPR046947">
    <property type="entry name" value="LytR-like"/>
</dbReference>
<dbReference type="Gene3D" id="3.40.50.2300">
    <property type="match status" value="1"/>
</dbReference>
<dbReference type="SUPFAM" id="SSF52172">
    <property type="entry name" value="CheY-like"/>
    <property type="match status" value="1"/>
</dbReference>
<organism evidence="3 4">
    <name type="scientific">Lacihabitans lacunae</name>
    <dbReference type="NCBI Taxonomy" id="1028214"/>
    <lineage>
        <taxon>Bacteria</taxon>
        <taxon>Pseudomonadati</taxon>
        <taxon>Bacteroidota</taxon>
        <taxon>Cytophagia</taxon>
        <taxon>Cytophagales</taxon>
        <taxon>Leadbetterellaceae</taxon>
        <taxon>Lacihabitans</taxon>
    </lineage>
</organism>
<dbReference type="InterPro" id="IPR011006">
    <property type="entry name" value="CheY-like_superfamily"/>
</dbReference>
<dbReference type="Gene3D" id="2.40.50.1020">
    <property type="entry name" value="LytTr DNA-binding domain"/>
    <property type="match status" value="1"/>
</dbReference>
<evidence type="ECO:0000313" key="3">
    <source>
        <dbReference type="EMBL" id="MFC3810263.1"/>
    </source>
</evidence>
<name>A0ABV7YVL6_9BACT</name>
<gene>
    <name evidence="3" type="ORF">ACFOOI_06330</name>
</gene>